<organism evidence="1 2">
    <name type="scientific">Pseudomonas salmasensis</name>
    <dbReference type="NCBI Taxonomy" id="2745514"/>
    <lineage>
        <taxon>Bacteria</taxon>
        <taxon>Pseudomonadati</taxon>
        <taxon>Pseudomonadota</taxon>
        <taxon>Gammaproteobacteria</taxon>
        <taxon>Pseudomonadales</taxon>
        <taxon>Pseudomonadaceae</taxon>
        <taxon>Pseudomonas</taxon>
    </lineage>
</organism>
<name>A0ABU5FGZ7_9PSED</name>
<comment type="caution">
    <text evidence="1">The sequence shown here is derived from an EMBL/GenBank/DDBJ whole genome shotgun (WGS) entry which is preliminary data.</text>
</comment>
<accession>A0ABU5FGZ7</accession>
<dbReference type="Proteomes" id="UP001277967">
    <property type="component" value="Unassembled WGS sequence"/>
</dbReference>
<reference evidence="1 2" key="1">
    <citation type="submission" date="2023-11" db="EMBL/GenBank/DDBJ databases">
        <title>Genome sequence of Pseudomonas salmasensis Strain SLU99.</title>
        <authorList>
            <person name="Ghadamgahi F."/>
            <person name="Kalyandurg P.B."/>
            <person name="Catara V."/>
            <person name="Vetukuri R."/>
            <person name="Ghosh S."/>
        </authorList>
    </citation>
    <scope>NUCLEOTIDE SEQUENCE [LARGE SCALE GENOMIC DNA]</scope>
    <source>
        <strain evidence="1 2">SLU99</strain>
    </source>
</reference>
<dbReference type="RefSeq" id="WP_320747335.1">
    <property type="nucleotide sequence ID" value="NZ_JAXGGE010000001.1"/>
</dbReference>
<proteinExistence type="predicted"/>
<protein>
    <submittedName>
        <fullName evidence="1">Uncharacterized protein</fullName>
    </submittedName>
</protein>
<sequence>MAYGYINQQATPYSFLKSQLWHAGLLQGPDHFDVLNKHLSQGMVRPGELVIVPEMSSAHCSGEFGGFLGGEYWKSTAI</sequence>
<evidence type="ECO:0000313" key="2">
    <source>
        <dbReference type="Proteomes" id="UP001277967"/>
    </source>
</evidence>
<gene>
    <name evidence="1" type="ORF">SO486_11170</name>
</gene>
<keyword evidence="2" id="KW-1185">Reference proteome</keyword>
<evidence type="ECO:0000313" key="1">
    <source>
        <dbReference type="EMBL" id="MDY4300540.1"/>
    </source>
</evidence>
<dbReference type="EMBL" id="JAXGGE010000001">
    <property type="protein sequence ID" value="MDY4300540.1"/>
    <property type="molecule type" value="Genomic_DNA"/>
</dbReference>